<keyword evidence="3" id="KW-1185">Reference proteome</keyword>
<accession>A0ABQ5XBR9</accession>
<dbReference type="CDD" id="cd11378">
    <property type="entry name" value="DUF296"/>
    <property type="match status" value="1"/>
</dbReference>
<dbReference type="Proteomes" id="UP001156627">
    <property type="component" value="Unassembled WGS sequence"/>
</dbReference>
<organism evidence="2 3">
    <name type="scientific">Dyella flagellata</name>
    <dbReference type="NCBI Taxonomy" id="1867833"/>
    <lineage>
        <taxon>Bacteria</taxon>
        <taxon>Pseudomonadati</taxon>
        <taxon>Pseudomonadota</taxon>
        <taxon>Gammaproteobacteria</taxon>
        <taxon>Lysobacterales</taxon>
        <taxon>Rhodanobacteraceae</taxon>
        <taxon>Dyella</taxon>
    </lineage>
</organism>
<dbReference type="RefSeq" id="WP_284331502.1">
    <property type="nucleotide sequence ID" value="NZ_BSOA01000014.1"/>
</dbReference>
<protein>
    <recommendedName>
        <fullName evidence="1">PPC domain-containing protein</fullName>
    </recommendedName>
</protein>
<dbReference type="Gene3D" id="3.30.1330.80">
    <property type="entry name" value="Hypothetical protein, similar to alpha- acetolactate decarboxylase, domain 2"/>
    <property type="match status" value="1"/>
</dbReference>
<dbReference type="PROSITE" id="PS51742">
    <property type="entry name" value="PPC"/>
    <property type="match status" value="1"/>
</dbReference>
<comment type="caution">
    <text evidence="2">The sequence shown here is derived from an EMBL/GenBank/DDBJ whole genome shotgun (WGS) entry which is preliminary data.</text>
</comment>
<reference evidence="3" key="1">
    <citation type="journal article" date="2019" name="Int. J. Syst. Evol. Microbiol.">
        <title>The Global Catalogue of Microorganisms (GCM) 10K type strain sequencing project: providing services to taxonomists for standard genome sequencing and annotation.</title>
        <authorList>
            <consortium name="The Broad Institute Genomics Platform"/>
            <consortium name="The Broad Institute Genome Sequencing Center for Infectious Disease"/>
            <person name="Wu L."/>
            <person name="Ma J."/>
        </authorList>
    </citation>
    <scope>NUCLEOTIDE SEQUENCE [LARGE SCALE GENOMIC DNA]</scope>
    <source>
        <strain evidence="3">NBRC 111981</strain>
    </source>
</reference>
<gene>
    <name evidence="2" type="ORF">GCM10007898_16250</name>
</gene>
<dbReference type="Pfam" id="PF03479">
    <property type="entry name" value="PCC"/>
    <property type="match status" value="1"/>
</dbReference>
<evidence type="ECO:0000259" key="1">
    <source>
        <dbReference type="PROSITE" id="PS51742"/>
    </source>
</evidence>
<feature type="domain" description="PPC" evidence="1">
    <location>
        <begin position="9"/>
        <end position="145"/>
    </location>
</feature>
<sequence>MRHQLIRHGHGSRTWSIVLDRGEEVTTCLQEFARREVLGTTRFTATGALQDAVLGFLESNKRYYRRNALDHPTQVVSLAGDIAWHHGKQRIRMRAVLGDDEYALFDGYLLEGHVRQTLEVIMTEAPVQLHKGYDADAGLALHKQTADTQDTQW</sequence>
<dbReference type="SUPFAM" id="SSF117856">
    <property type="entry name" value="AF0104/ALDC/Ptd012-like"/>
    <property type="match status" value="1"/>
</dbReference>
<evidence type="ECO:0000313" key="2">
    <source>
        <dbReference type="EMBL" id="GLQ88056.1"/>
    </source>
</evidence>
<dbReference type="InterPro" id="IPR005175">
    <property type="entry name" value="PPC_dom"/>
</dbReference>
<proteinExistence type="predicted"/>
<dbReference type="PANTHER" id="PTHR34988">
    <property type="entry name" value="PROTEIN, PUTATIVE-RELATED"/>
    <property type="match status" value="1"/>
</dbReference>
<name>A0ABQ5XBR9_9GAMM</name>
<dbReference type="PANTHER" id="PTHR34988:SF1">
    <property type="entry name" value="DNA-BINDING PROTEIN"/>
    <property type="match status" value="1"/>
</dbReference>
<evidence type="ECO:0000313" key="3">
    <source>
        <dbReference type="Proteomes" id="UP001156627"/>
    </source>
</evidence>
<dbReference type="EMBL" id="BSOA01000014">
    <property type="protein sequence ID" value="GLQ88056.1"/>
    <property type="molecule type" value="Genomic_DNA"/>
</dbReference>